<dbReference type="PROSITE" id="PS50048">
    <property type="entry name" value="ZN2_CY6_FUNGAL_2"/>
    <property type="match status" value="1"/>
</dbReference>
<dbReference type="SUPFAM" id="SSF57701">
    <property type="entry name" value="Zn2/Cys6 DNA-binding domain"/>
    <property type="match status" value="1"/>
</dbReference>
<dbReference type="SMART" id="SM00066">
    <property type="entry name" value="GAL4"/>
    <property type="match status" value="1"/>
</dbReference>
<dbReference type="Pfam" id="PF04082">
    <property type="entry name" value="Fungal_trans"/>
    <property type="match status" value="1"/>
</dbReference>
<feature type="transmembrane region" description="Helical" evidence="9">
    <location>
        <begin position="581"/>
        <end position="601"/>
    </location>
</feature>
<evidence type="ECO:0000256" key="9">
    <source>
        <dbReference type="SAM" id="Phobius"/>
    </source>
</evidence>
<keyword evidence="12" id="KW-1185">Reference proteome</keyword>
<dbReference type="CDD" id="cd00067">
    <property type="entry name" value="GAL4"/>
    <property type="match status" value="1"/>
</dbReference>
<dbReference type="CDD" id="cd12148">
    <property type="entry name" value="fungal_TF_MHR"/>
    <property type="match status" value="1"/>
</dbReference>
<accession>A0AA39L7J6</accession>
<evidence type="ECO:0000313" key="11">
    <source>
        <dbReference type="EMBL" id="KAK0387048.1"/>
    </source>
</evidence>
<evidence type="ECO:0000256" key="5">
    <source>
        <dbReference type="ARBA" id="ARBA00023125"/>
    </source>
</evidence>
<gene>
    <name evidence="11" type="ORF">NLU13_5361</name>
</gene>
<protein>
    <recommendedName>
        <fullName evidence="10">Zn(2)-C6 fungal-type domain-containing protein</fullName>
    </recommendedName>
</protein>
<dbReference type="Gene3D" id="4.10.240.10">
    <property type="entry name" value="Zn(2)-C6 fungal-type DNA-binding domain"/>
    <property type="match status" value="1"/>
</dbReference>
<keyword evidence="9" id="KW-0812">Transmembrane</keyword>
<keyword evidence="3" id="KW-0862">Zinc</keyword>
<evidence type="ECO:0000256" key="8">
    <source>
        <dbReference type="SAM" id="MobiDB-lite"/>
    </source>
</evidence>
<dbReference type="GO" id="GO:0005634">
    <property type="term" value="C:nucleus"/>
    <property type="evidence" value="ECO:0007669"/>
    <property type="project" value="UniProtKB-SubCell"/>
</dbReference>
<sequence length="752" mass="83861">MSNKERDAPTAKRLRVGERTMLACNNCKQRKLKCDAQIPTCKNCAKAERECLVEDPATGLHRPRDYIRSLETQSKYLEERVSYLESVLKETRPDVALDHLGSDFAVSNLENSPGAHAGTRGVQATESEIPWTGHGRSDGGAPGADVLSDEVALLCLGAAGREPQYFGPSSALSFSRIASSVMGLPRQKRATSSQPTVSNDRSSNRRHLEAVERSRERLLQVFPSPDKMTLLSQAYFENIHLQYPFLHRPTIRSMEEDWREAHAKGDLSQVEDVSVFFLLMVYAIGSLALGKHEVDNAEGCYTAALEFIPPILEMDSLQSIQAILCCAVYSIRSPIGDSLWKLSGMAIRHCVELGYHRSTKKYRSTADALTREMSKRCFWVAYDIDRVASFILGRPVGIADSSIDVELPADIDDEHITPDGLTSEPRSKATDPPTCMTLALHAVKLRQLWSKFSDVIYANLFHPNIDAPTQQVGASIESLRQNLEEWKAAMPTVAGDGSQGRTLSVFASSNWFRLAYDYSILLLYRHYIVDSRGWYQGALSPSQVGITDARDRAFEVCADHARDICLMYRHLYQTEGAHVQFTWGSLHILFMAGLTYLYCLWRSPCVRQRTKPNAVMNTSMACTTVLIIIADRWPSAISYRDIFETLSERTISMMCDDQASQQPGGGDFFPRADGVPPPGMEQQQQQQHARDGLENITGGTENMFDTFGLGNGMMPVQEWMTALDDIEAPGDSQWLAQELFQGLVGDSSFTMQ</sequence>
<dbReference type="PROSITE" id="PS00463">
    <property type="entry name" value="ZN2_CY6_FUNGAL_1"/>
    <property type="match status" value="1"/>
</dbReference>
<dbReference type="EMBL" id="JAPDFR010000004">
    <property type="protein sequence ID" value="KAK0387048.1"/>
    <property type="molecule type" value="Genomic_DNA"/>
</dbReference>
<dbReference type="AlphaFoldDB" id="A0AA39L7J6"/>
<dbReference type="InterPro" id="IPR007219">
    <property type="entry name" value="XnlR_reg_dom"/>
</dbReference>
<evidence type="ECO:0000256" key="1">
    <source>
        <dbReference type="ARBA" id="ARBA00004123"/>
    </source>
</evidence>
<evidence type="ECO:0000256" key="7">
    <source>
        <dbReference type="ARBA" id="ARBA00023242"/>
    </source>
</evidence>
<dbReference type="GO" id="GO:0008270">
    <property type="term" value="F:zinc ion binding"/>
    <property type="evidence" value="ECO:0007669"/>
    <property type="project" value="InterPro"/>
</dbReference>
<comment type="subcellular location">
    <subcellularLocation>
        <location evidence="1">Nucleus</location>
    </subcellularLocation>
</comment>
<dbReference type="GO" id="GO:0000981">
    <property type="term" value="F:DNA-binding transcription factor activity, RNA polymerase II-specific"/>
    <property type="evidence" value="ECO:0007669"/>
    <property type="project" value="InterPro"/>
</dbReference>
<keyword evidence="9" id="KW-1133">Transmembrane helix</keyword>
<dbReference type="PANTHER" id="PTHR47782:SF12">
    <property type="entry name" value="ZN(II)2CYS6 TRANSCRIPTION FACTOR (EUROFUNG)"/>
    <property type="match status" value="1"/>
</dbReference>
<keyword evidence="6" id="KW-0804">Transcription</keyword>
<reference evidence="11" key="1">
    <citation type="submission" date="2022-10" db="EMBL/GenBank/DDBJ databases">
        <title>Determination and structural analysis of whole genome sequence of Sarocladium strictum F4-1.</title>
        <authorList>
            <person name="Hu L."/>
            <person name="Jiang Y."/>
        </authorList>
    </citation>
    <scope>NUCLEOTIDE SEQUENCE</scope>
    <source>
        <strain evidence="11">F4-1</strain>
    </source>
</reference>
<keyword evidence="5" id="KW-0238">DNA-binding</keyword>
<comment type="caution">
    <text evidence="11">The sequence shown here is derived from an EMBL/GenBank/DDBJ whole genome shotgun (WGS) entry which is preliminary data.</text>
</comment>
<dbReference type="Pfam" id="PF00172">
    <property type="entry name" value="Zn_clus"/>
    <property type="match status" value="1"/>
</dbReference>
<dbReference type="SMART" id="SM00906">
    <property type="entry name" value="Fungal_trans"/>
    <property type="match status" value="1"/>
</dbReference>
<evidence type="ECO:0000256" key="3">
    <source>
        <dbReference type="ARBA" id="ARBA00022833"/>
    </source>
</evidence>
<evidence type="ECO:0000256" key="6">
    <source>
        <dbReference type="ARBA" id="ARBA00023163"/>
    </source>
</evidence>
<feature type="region of interest" description="Disordered" evidence="8">
    <location>
        <begin position="184"/>
        <end position="210"/>
    </location>
</feature>
<keyword evidence="7" id="KW-0539">Nucleus</keyword>
<name>A0AA39L7J6_SARSR</name>
<dbReference type="GO" id="GO:0043565">
    <property type="term" value="F:sequence-specific DNA binding"/>
    <property type="evidence" value="ECO:0007669"/>
    <property type="project" value="TreeGrafter"/>
</dbReference>
<organism evidence="11 12">
    <name type="scientific">Sarocladium strictum</name>
    <name type="common">Black bundle disease fungus</name>
    <name type="synonym">Acremonium strictum</name>
    <dbReference type="NCBI Taxonomy" id="5046"/>
    <lineage>
        <taxon>Eukaryota</taxon>
        <taxon>Fungi</taxon>
        <taxon>Dikarya</taxon>
        <taxon>Ascomycota</taxon>
        <taxon>Pezizomycotina</taxon>
        <taxon>Sordariomycetes</taxon>
        <taxon>Hypocreomycetidae</taxon>
        <taxon>Hypocreales</taxon>
        <taxon>Sarocladiaceae</taxon>
        <taxon>Sarocladium</taxon>
    </lineage>
</organism>
<keyword evidence="2" id="KW-0479">Metal-binding</keyword>
<evidence type="ECO:0000259" key="10">
    <source>
        <dbReference type="PROSITE" id="PS50048"/>
    </source>
</evidence>
<keyword evidence="4" id="KW-0805">Transcription regulation</keyword>
<feature type="compositionally biased region" description="Polar residues" evidence="8">
    <location>
        <begin position="190"/>
        <end position="201"/>
    </location>
</feature>
<proteinExistence type="predicted"/>
<evidence type="ECO:0000256" key="2">
    <source>
        <dbReference type="ARBA" id="ARBA00022723"/>
    </source>
</evidence>
<dbReference type="InterPro" id="IPR001138">
    <property type="entry name" value="Zn2Cys6_DnaBD"/>
</dbReference>
<dbReference type="Proteomes" id="UP001175261">
    <property type="component" value="Unassembled WGS sequence"/>
</dbReference>
<dbReference type="GO" id="GO:0045944">
    <property type="term" value="P:positive regulation of transcription by RNA polymerase II"/>
    <property type="evidence" value="ECO:0007669"/>
    <property type="project" value="TreeGrafter"/>
</dbReference>
<dbReference type="GO" id="GO:0006351">
    <property type="term" value="P:DNA-templated transcription"/>
    <property type="evidence" value="ECO:0007669"/>
    <property type="project" value="InterPro"/>
</dbReference>
<keyword evidence="9" id="KW-0472">Membrane</keyword>
<evidence type="ECO:0000313" key="12">
    <source>
        <dbReference type="Proteomes" id="UP001175261"/>
    </source>
</evidence>
<dbReference type="InterPro" id="IPR052202">
    <property type="entry name" value="Yeast_MetPath_Reg"/>
</dbReference>
<evidence type="ECO:0000256" key="4">
    <source>
        <dbReference type="ARBA" id="ARBA00023015"/>
    </source>
</evidence>
<dbReference type="InterPro" id="IPR036864">
    <property type="entry name" value="Zn2-C6_fun-type_DNA-bd_sf"/>
</dbReference>
<dbReference type="PANTHER" id="PTHR47782">
    <property type="entry name" value="ZN(II)2CYS6 TRANSCRIPTION FACTOR (EUROFUNG)-RELATED"/>
    <property type="match status" value="1"/>
</dbReference>
<feature type="domain" description="Zn(2)-C6 fungal-type" evidence="10">
    <location>
        <begin position="23"/>
        <end position="53"/>
    </location>
</feature>